<protein>
    <submittedName>
        <fullName evidence="1">Uncharacterized protein</fullName>
    </submittedName>
</protein>
<evidence type="ECO:0000313" key="1">
    <source>
        <dbReference type="EMBL" id="MBB3209574.1"/>
    </source>
</evidence>
<sequence>MFPAIRTRYVQIRITHQVIMMWTSLSTIQLLDHSLPSLPQRRQDVPFTVAGFVRIQFREAWRNLFGNCFNPVRLRSRFRKFGGTPCIAVCHGCRSDGRRIPGRRVPMCMHAERCWVDARAR</sequence>
<dbReference type="AlphaFoldDB" id="A0A7W5H8M5"/>
<dbReference type="EMBL" id="JACHXU010000025">
    <property type="protein sequence ID" value="MBB3209574.1"/>
    <property type="molecule type" value="Genomic_DNA"/>
</dbReference>
<dbReference type="Proteomes" id="UP000536179">
    <property type="component" value="Unassembled WGS sequence"/>
</dbReference>
<keyword evidence="2" id="KW-1185">Reference proteome</keyword>
<organism evidence="1 2">
    <name type="scientific">Aporhodopirellula rubra</name>
    <dbReference type="NCBI Taxonomy" id="980271"/>
    <lineage>
        <taxon>Bacteria</taxon>
        <taxon>Pseudomonadati</taxon>
        <taxon>Planctomycetota</taxon>
        <taxon>Planctomycetia</taxon>
        <taxon>Pirellulales</taxon>
        <taxon>Pirellulaceae</taxon>
        <taxon>Aporhodopirellula</taxon>
    </lineage>
</organism>
<name>A0A7W5H8M5_9BACT</name>
<comment type="caution">
    <text evidence="1">The sequence shown here is derived from an EMBL/GenBank/DDBJ whole genome shotgun (WGS) entry which is preliminary data.</text>
</comment>
<evidence type="ECO:0000313" key="2">
    <source>
        <dbReference type="Proteomes" id="UP000536179"/>
    </source>
</evidence>
<reference evidence="1 2" key="1">
    <citation type="submission" date="2020-08" db="EMBL/GenBank/DDBJ databases">
        <title>Genomic Encyclopedia of Type Strains, Phase III (KMG-III): the genomes of soil and plant-associated and newly described type strains.</title>
        <authorList>
            <person name="Whitman W."/>
        </authorList>
    </citation>
    <scope>NUCLEOTIDE SEQUENCE [LARGE SCALE GENOMIC DNA]</scope>
    <source>
        <strain evidence="1 2">CECT 8075</strain>
    </source>
</reference>
<gene>
    <name evidence="1" type="ORF">FHS27_005414</name>
</gene>
<proteinExistence type="predicted"/>
<accession>A0A7W5H8M5</accession>